<evidence type="ECO:0000259" key="2">
    <source>
        <dbReference type="PROSITE" id="PS50240"/>
    </source>
</evidence>
<feature type="domain" description="Peptidase S1" evidence="2">
    <location>
        <begin position="46"/>
        <end position="98"/>
    </location>
</feature>
<dbReference type="InterPro" id="IPR043504">
    <property type="entry name" value="Peptidase_S1_PA_chymotrypsin"/>
</dbReference>
<dbReference type="InterPro" id="IPR009003">
    <property type="entry name" value="Peptidase_S1_PA"/>
</dbReference>
<dbReference type="GO" id="GO:0006508">
    <property type="term" value="P:proteolysis"/>
    <property type="evidence" value="ECO:0007669"/>
    <property type="project" value="InterPro"/>
</dbReference>
<dbReference type="SUPFAM" id="SSF50494">
    <property type="entry name" value="Trypsin-like serine proteases"/>
    <property type="match status" value="1"/>
</dbReference>
<gene>
    <name evidence="3" type="ORF">TBIB3V08_LOCUS10250</name>
</gene>
<dbReference type="GO" id="GO:0004252">
    <property type="term" value="F:serine-type endopeptidase activity"/>
    <property type="evidence" value="ECO:0007669"/>
    <property type="project" value="InterPro"/>
</dbReference>
<reference evidence="3" key="1">
    <citation type="submission" date="2020-11" db="EMBL/GenBank/DDBJ databases">
        <authorList>
            <person name="Tran Van P."/>
        </authorList>
    </citation>
    <scope>NUCLEOTIDE SEQUENCE</scope>
</reference>
<dbReference type="InterPro" id="IPR001254">
    <property type="entry name" value="Trypsin_dom"/>
</dbReference>
<accession>A0A7R9I794</accession>
<proteinExistence type="predicted"/>
<organism evidence="3">
    <name type="scientific">Timema bartmani</name>
    <dbReference type="NCBI Taxonomy" id="61472"/>
    <lineage>
        <taxon>Eukaryota</taxon>
        <taxon>Metazoa</taxon>
        <taxon>Ecdysozoa</taxon>
        <taxon>Arthropoda</taxon>
        <taxon>Hexapoda</taxon>
        <taxon>Insecta</taxon>
        <taxon>Pterygota</taxon>
        <taxon>Neoptera</taxon>
        <taxon>Polyneoptera</taxon>
        <taxon>Phasmatodea</taxon>
        <taxon>Timematodea</taxon>
        <taxon>Timematoidea</taxon>
        <taxon>Timematidae</taxon>
        <taxon>Timema</taxon>
    </lineage>
</organism>
<dbReference type="EMBL" id="OD569424">
    <property type="protein sequence ID" value="CAD7447954.1"/>
    <property type="molecule type" value="Genomic_DNA"/>
</dbReference>
<evidence type="ECO:0000313" key="3">
    <source>
        <dbReference type="EMBL" id="CAD7447954.1"/>
    </source>
</evidence>
<keyword evidence="1" id="KW-1015">Disulfide bond</keyword>
<dbReference type="AlphaFoldDB" id="A0A7R9I794"/>
<dbReference type="PANTHER" id="PTHR24252:SF7">
    <property type="entry name" value="HYALIN"/>
    <property type="match status" value="1"/>
</dbReference>
<dbReference type="PROSITE" id="PS50240">
    <property type="entry name" value="TRYPSIN_DOM"/>
    <property type="match status" value="1"/>
</dbReference>
<dbReference type="InterPro" id="IPR018114">
    <property type="entry name" value="TRYPSIN_HIS"/>
</dbReference>
<dbReference type="PANTHER" id="PTHR24252">
    <property type="entry name" value="ACROSIN-RELATED"/>
    <property type="match status" value="1"/>
</dbReference>
<dbReference type="PROSITE" id="PS00134">
    <property type="entry name" value="TRYPSIN_HIS"/>
    <property type="match status" value="1"/>
</dbReference>
<name>A0A7R9I794_9NEOP</name>
<sequence length="98" mass="11040">MFIIYSLQYVCIIFMMTFENVFLPNSLFVEAGDIKNVKISNSQSRIVGGYATDIVQYPFIVSIQLKYETPPQHVCGGSLLNQDWVLTAAHCIINMETG</sequence>
<dbReference type="Gene3D" id="2.40.10.10">
    <property type="entry name" value="Trypsin-like serine proteases"/>
    <property type="match status" value="1"/>
</dbReference>
<dbReference type="Pfam" id="PF00089">
    <property type="entry name" value="Trypsin"/>
    <property type="match status" value="1"/>
</dbReference>
<evidence type="ECO:0000256" key="1">
    <source>
        <dbReference type="ARBA" id="ARBA00023157"/>
    </source>
</evidence>
<protein>
    <recommendedName>
        <fullName evidence="2">Peptidase S1 domain-containing protein</fullName>
    </recommendedName>
</protein>